<evidence type="ECO:0000313" key="5">
    <source>
        <dbReference type="Proteomes" id="UP000000305"/>
    </source>
</evidence>
<dbReference type="FunCoup" id="E9GA36">
    <property type="interactions" value="133"/>
</dbReference>
<evidence type="ECO:0000256" key="1">
    <source>
        <dbReference type="ARBA" id="ARBA00022460"/>
    </source>
</evidence>
<dbReference type="PhylomeDB" id="E9GA36"/>
<dbReference type="GO" id="GO:0042302">
    <property type="term" value="F:structural constituent of cuticle"/>
    <property type="evidence" value="ECO:0007669"/>
    <property type="project" value="UniProtKB-UniRule"/>
</dbReference>
<protein>
    <recommendedName>
        <fullName evidence="6">Cuticle protein</fullName>
    </recommendedName>
</protein>
<name>E9GA36_DAPPU</name>
<keyword evidence="5" id="KW-1185">Reference proteome</keyword>
<evidence type="ECO:0000256" key="2">
    <source>
        <dbReference type="PROSITE-ProRule" id="PRU00497"/>
    </source>
</evidence>
<dbReference type="GO" id="GO:0031012">
    <property type="term" value="C:extracellular matrix"/>
    <property type="evidence" value="ECO:0000318"/>
    <property type="project" value="GO_Central"/>
</dbReference>
<feature type="signal peptide" evidence="3">
    <location>
        <begin position="1"/>
        <end position="15"/>
    </location>
</feature>
<sequence>MKFLILVSLIAVVSAKSAYPTTDYSSPAYEKPAESYKPQPYSFEWAVKDESYNDYSHTQSSDGKVITGSYRMELPDGRAQIVNYKADSNGYTADVTYEGEAQYPPVTYSTSAYSASVYNAPTYPAFSKIPVSEIPTYKSPTYKSPSRY</sequence>
<dbReference type="PROSITE" id="PS51155">
    <property type="entry name" value="CHIT_BIND_RR_2"/>
    <property type="match status" value="1"/>
</dbReference>
<reference evidence="4 5" key="1">
    <citation type="journal article" date="2011" name="Science">
        <title>The ecoresponsive genome of Daphnia pulex.</title>
        <authorList>
            <person name="Colbourne J.K."/>
            <person name="Pfrender M.E."/>
            <person name="Gilbert D."/>
            <person name="Thomas W.K."/>
            <person name="Tucker A."/>
            <person name="Oakley T.H."/>
            <person name="Tokishita S."/>
            <person name="Aerts A."/>
            <person name="Arnold G.J."/>
            <person name="Basu M.K."/>
            <person name="Bauer D.J."/>
            <person name="Caceres C.E."/>
            <person name="Carmel L."/>
            <person name="Casola C."/>
            <person name="Choi J.H."/>
            <person name="Detter J.C."/>
            <person name="Dong Q."/>
            <person name="Dusheyko S."/>
            <person name="Eads B.D."/>
            <person name="Frohlich T."/>
            <person name="Geiler-Samerotte K.A."/>
            <person name="Gerlach D."/>
            <person name="Hatcher P."/>
            <person name="Jogdeo S."/>
            <person name="Krijgsveld J."/>
            <person name="Kriventseva E.V."/>
            <person name="Kultz D."/>
            <person name="Laforsch C."/>
            <person name="Lindquist E."/>
            <person name="Lopez J."/>
            <person name="Manak J.R."/>
            <person name="Muller J."/>
            <person name="Pangilinan J."/>
            <person name="Patwardhan R.P."/>
            <person name="Pitluck S."/>
            <person name="Pritham E.J."/>
            <person name="Rechtsteiner A."/>
            <person name="Rho M."/>
            <person name="Rogozin I.B."/>
            <person name="Sakarya O."/>
            <person name="Salamov A."/>
            <person name="Schaack S."/>
            <person name="Shapiro H."/>
            <person name="Shiga Y."/>
            <person name="Skalitzky C."/>
            <person name="Smith Z."/>
            <person name="Souvorov A."/>
            <person name="Sung W."/>
            <person name="Tang Z."/>
            <person name="Tsuchiya D."/>
            <person name="Tu H."/>
            <person name="Vos H."/>
            <person name="Wang M."/>
            <person name="Wolf Y.I."/>
            <person name="Yamagata H."/>
            <person name="Yamada T."/>
            <person name="Ye Y."/>
            <person name="Shaw J.R."/>
            <person name="Andrews J."/>
            <person name="Crease T.J."/>
            <person name="Tang H."/>
            <person name="Lucas S.M."/>
            <person name="Robertson H.M."/>
            <person name="Bork P."/>
            <person name="Koonin E.V."/>
            <person name="Zdobnov E.M."/>
            <person name="Grigoriev I.V."/>
            <person name="Lynch M."/>
            <person name="Boore J.L."/>
        </authorList>
    </citation>
    <scope>NUCLEOTIDE SEQUENCE [LARGE SCALE GENOMIC DNA]</scope>
</reference>
<evidence type="ECO:0000313" key="4">
    <source>
        <dbReference type="EMBL" id="EFX83772.1"/>
    </source>
</evidence>
<accession>E9GA36</accession>
<evidence type="ECO:0008006" key="6">
    <source>
        <dbReference type="Google" id="ProtNLM"/>
    </source>
</evidence>
<dbReference type="OrthoDB" id="6515429at2759"/>
<keyword evidence="1 2" id="KW-0193">Cuticle</keyword>
<dbReference type="Pfam" id="PF00379">
    <property type="entry name" value="Chitin_bind_4"/>
    <property type="match status" value="1"/>
</dbReference>
<proteinExistence type="predicted"/>
<feature type="chain" id="PRO_5012406878" description="Cuticle protein" evidence="3">
    <location>
        <begin position="16"/>
        <end position="148"/>
    </location>
</feature>
<dbReference type="InterPro" id="IPR000618">
    <property type="entry name" value="Insect_cuticle"/>
</dbReference>
<dbReference type="InterPro" id="IPR051217">
    <property type="entry name" value="Insect_Cuticle_Struc_Prot"/>
</dbReference>
<dbReference type="eggNOG" id="ENOG502S4KI">
    <property type="taxonomic scope" value="Eukaryota"/>
</dbReference>
<dbReference type="STRING" id="6669.E9GA36"/>
<gene>
    <name evidence="4" type="ORF">DAPPUDRAFT_301583</name>
</gene>
<dbReference type="PANTHER" id="PTHR12236:SF79">
    <property type="entry name" value="CUTICULAR PROTEIN 50CB-RELATED"/>
    <property type="match status" value="1"/>
</dbReference>
<dbReference type="InterPro" id="IPR031311">
    <property type="entry name" value="CHIT_BIND_RR_consensus"/>
</dbReference>
<dbReference type="InParanoid" id="E9GA36"/>
<organism evidence="4 5">
    <name type="scientific">Daphnia pulex</name>
    <name type="common">Water flea</name>
    <dbReference type="NCBI Taxonomy" id="6669"/>
    <lineage>
        <taxon>Eukaryota</taxon>
        <taxon>Metazoa</taxon>
        <taxon>Ecdysozoa</taxon>
        <taxon>Arthropoda</taxon>
        <taxon>Crustacea</taxon>
        <taxon>Branchiopoda</taxon>
        <taxon>Diplostraca</taxon>
        <taxon>Cladocera</taxon>
        <taxon>Anomopoda</taxon>
        <taxon>Daphniidae</taxon>
        <taxon>Daphnia</taxon>
    </lineage>
</organism>
<keyword evidence="3" id="KW-0732">Signal</keyword>
<evidence type="ECO:0000256" key="3">
    <source>
        <dbReference type="SAM" id="SignalP"/>
    </source>
</evidence>
<dbReference type="EMBL" id="GL732536">
    <property type="protein sequence ID" value="EFX83772.1"/>
    <property type="molecule type" value="Genomic_DNA"/>
</dbReference>
<dbReference type="HOGENOM" id="CLU_075165_4_1_1"/>
<dbReference type="KEGG" id="dpx:DAPPUDRAFT_301583"/>
<dbReference type="PROSITE" id="PS00233">
    <property type="entry name" value="CHIT_BIND_RR_1"/>
    <property type="match status" value="1"/>
</dbReference>
<dbReference type="Proteomes" id="UP000000305">
    <property type="component" value="Unassembled WGS sequence"/>
</dbReference>
<dbReference type="AlphaFoldDB" id="E9GA36"/>
<dbReference type="PANTHER" id="PTHR12236">
    <property type="entry name" value="STRUCTURAL CONTITUENT OF CUTICLE"/>
    <property type="match status" value="1"/>
</dbReference>
<dbReference type="OMA" id="NDYSHTQ"/>